<dbReference type="HAMAP" id="MF_01416">
    <property type="entry name" value="ATP_synth_delta_bact"/>
    <property type="match status" value="1"/>
</dbReference>
<keyword evidence="7" id="KW-0139">CF(1)</keyword>
<dbReference type="GO" id="GO:0045259">
    <property type="term" value="C:proton-transporting ATP synthase complex"/>
    <property type="evidence" value="ECO:0007669"/>
    <property type="project" value="UniProtKB-KW"/>
</dbReference>
<evidence type="ECO:0000256" key="3">
    <source>
        <dbReference type="ARBA" id="ARBA00022781"/>
    </source>
</evidence>
<sequence>MKGARPALRYARAVLNLAKETGIEEAVNLDMQLIVSTINENEDLQTMLKSPVIKASAKRKVLNSIFTDKVNAISLGLFHLLEDNKRMVMLQTIAAHYSIIYDYLKSKDIAKVTTAFPMTKDLEEKILEKVMALTGNKTSIENIIDPSILGGFILRVGDMQYDASISNNFNELRKEFDNSQYIPKI</sequence>
<evidence type="ECO:0000256" key="1">
    <source>
        <dbReference type="ARBA" id="ARBA00004370"/>
    </source>
</evidence>
<keyword evidence="6 7" id="KW-0066">ATP synthesis</keyword>
<reference evidence="8" key="1">
    <citation type="journal article" date="2014" name="Int. J. Syst. Evol. Microbiol.">
        <title>Complete genome sequence of Corynebacterium casei LMG S-19264T (=DSM 44701T), isolated from a smear-ripened cheese.</title>
        <authorList>
            <consortium name="US DOE Joint Genome Institute (JGI-PGF)"/>
            <person name="Walter F."/>
            <person name="Albersmeier A."/>
            <person name="Kalinowski J."/>
            <person name="Ruckert C."/>
        </authorList>
    </citation>
    <scope>NUCLEOTIDE SEQUENCE</scope>
    <source>
        <strain evidence="8">CGMCC 1.15763</strain>
    </source>
</reference>
<keyword evidence="3 7" id="KW-0375">Hydrogen ion transport</keyword>
<dbReference type="InterPro" id="IPR026015">
    <property type="entry name" value="ATP_synth_OSCP/delta_N_sf"/>
</dbReference>
<keyword evidence="4 7" id="KW-0406">Ion transport</keyword>
<dbReference type="PANTHER" id="PTHR11910">
    <property type="entry name" value="ATP SYNTHASE DELTA CHAIN"/>
    <property type="match status" value="1"/>
</dbReference>
<keyword evidence="9" id="KW-1185">Reference proteome</keyword>
<comment type="similarity">
    <text evidence="7">Belongs to the ATPase delta chain family.</text>
</comment>
<comment type="function">
    <text evidence="7">This protein is part of the stalk that links CF(0) to CF(1). It either transmits conformational changes from CF(0) to CF(1) or is implicated in proton conduction.</text>
</comment>
<dbReference type="EMBL" id="BMJW01000001">
    <property type="protein sequence ID" value="GGG92843.1"/>
    <property type="molecule type" value="Genomic_DNA"/>
</dbReference>
<comment type="caution">
    <text evidence="8">The sequence shown here is derived from an EMBL/GenBank/DDBJ whole genome shotgun (WGS) entry which is preliminary data.</text>
</comment>
<evidence type="ECO:0000256" key="4">
    <source>
        <dbReference type="ARBA" id="ARBA00023065"/>
    </source>
</evidence>
<evidence type="ECO:0000313" key="9">
    <source>
        <dbReference type="Proteomes" id="UP000633278"/>
    </source>
</evidence>
<dbReference type="NCBIfam" id="TIGR01145">
    <property type="entry name" value="ATP_synt_delta"/>
    <property type="match status" value="1"/>
</dbReference>
<dbReference type="Pfam" id="PF00213">
    <property type="entry name" value="OSCP"/>
    <property type="match status" value="1"/>
</dbReference>
<dbReference type="GO" id="GO:0046933">
    <property type="term" value="F:proton-transporting ATP synthase activity, rotational mechanism"/>
    <property type="evidence" value="ECO:0007669"/>
    <property type="project" value="UniProtKB-UniRule"/>
</dbReference>
<dbReference type="RefSeq" id="WP_188597914.1">
    <property type="nucleotide sequence ID" value="NZ_BMJW01000001.1"/>
</dbReference>
<accession>A0A917HWR2</accession>
<dbReference type="Gene3D" id="1.10.520.20">
    <property type="entry name" value="N-terminal domain of the delta subunit of the F1F0-ATP synthase"/>
    <property type="match status" value="1"/>
</dbReference>
<protein>
    <recommendedName>
        <fullName evidence="7">ATP synthase subunit delta</fullName>
    </recommendedName>
    <alternativeName>
        <fullName evidence="7">ATP synthase F(1) sector subunit delta</fullName>
    </alternativeName>
    <alternativeName>
        <fullName evidence="7">F-type ATPase subunit delta</fullName>
        <shortName evidence="7">F-ATPase subunit delta</shortName>
    </alternativeName>
</protein>
<evidence type="ECO:0000256" key="6">
    <source>
        <dbReference type="ARBA" id="ARBA00023310"/>
    </source>
</evidence>
<evidence type="ECO:0000313" key="8">
    <source>
        <dbReference type="EMBL" id="GGG92843.1"/>
    </source>
</evidence>
<proteinExistence type="inferred from homology"/>
<dbReference type="InterPro" id="IPR000711">
    <property type="entry name" value="ATPase_OSCP/dsu"/>
</dbReference>
<dbReference type="SUPFAM" id="SSF47928">
    <property type="entry name" value="N-terminal domain of the delta subunit of the F1F0-ATP synthase"/>
    <property type="match status" value="1"/>
</dbReference>
<dbReference type="PRINTS" id="PR00125">
    <property type="entry name" value="ATPASEDELTA"/>
</dbReference>
<evidence type="ECO:0000256" key="2">
    <source>
        <dbReference type="ARBA" id="ARBA00022448"/>
    </source>
</evidence>
<comment type="function">
    <text evidence="7">F(1)F(0) ATP synthase produces ATP from ADP in the presence of a proton or sodium gradient. F-type ATPases consist of two structural domains, F(1) containing the extramembraneous catalytic core and F(0) containing the membrane proton channel, linked together by a central stalk and a peripheral stalk. During catalysis, ATP synthesis in the catalytic domain of F(1) is coupled via a rotary mechanism of the central stalk subunits to proton translocation.</text>
</comment>
<evidence type="ECO:0000256" key="7">
    <source>
        <dbReference type="HAMAP-Rule" id="MF_01416"/>
    </source>
</evidence>
<comment type="subcellular location">
    <subcellularLocation>
        <location evidence="7">Cell membrane</location>
        <topology evidence="7">Peripheral membrane protein</topology>
    </subcellularLocation>
    <subcellularLocation>
        <location evidence="1">Membrane</location>
    </subcellularLocation>
</comment>
<evidence type="ECO:0000256" key="5">
    <source>
        <dbReference type="ARBA" id="ARBA00023136"/>
    </source>
</evidence>
<dbReference type="Proteomes" id="UP000633278">
    <property type="component" value="Unassembled WGS sequence"/>
</dbReference>
<keyword evidence="2 7" id="KW-0813">Transport</keyword>
<dbReference type="GO" id="GO:0005886">
    <property type="term" value="C:plasma membrane"/>
    <property type="evidence" value="ECO:0007669"/>
    <property type="project" value="UniProtKB-SubCell"/>
</dbReference>
<keyword evidence="5 7" id="KW-0472">Membrane</keyword>
<reference evidence="8" key="2">
    <citation type="submission" date="2020-09" db="EMBL/GenBank/DDBJ databases">
        <authorList>
            <person name="Sun Q."/>
            <person name="Zhou Y."/>
        </authorList>
    </citation>
    <scope>NUCLEOTIDE SEQUENCE</scope>
    <source>
        <strain evidence="8">CGMCC 1.15763</strain>
    </source>
</reference>
<organism evidence="8 9">
    <name type="scientific">Polaribacter pacificus</name>
    <dbReference type="NCBI Taxonomy" id="1775173"/>
    <lineage>
        <taxon>Bacteria</taxon>
        <taxon>Pseudomonadati</taxon>
        <taxon>Bacteroidota</taxon>
        <taxon>Flavobacteriia</taxon>
        <taxon>Flavobacteriales</taxon>
        <taxon>Flavobacteriaceae</taxon>
    </lineage>
</organism>
<name>A0A917HWR2_9FLAO</name>
<dbReference type="AlphaFoldDB" id="A0A917HWR2"/>
<keyword evidence="7" id="KW-1003">Cell membrane</keyword>
<gene>
    <name evidence="7 8" type="primary">atpH</name>
    <name evidence="8" type="ORF">GCM10011416_07330</name>
</gene>